<accession>A0A4R1K3U2</accession>
<comment type="caution">
    <text evidence="1">The sequence shown here is derived from an EMBL/GenBank/DDBJ whole genome shotgun (WGS) entry which is preliminary data.</text>
</comment>
<keyword evidence="2" id="KW-1185">Reference proteome</keyword>
<dbReference type="RefSeq" id="WP_131911710.1">
    <property type="nucleotide sequence ID" value="NZ_OU594967.1"/>
</dbReference>
<name>A0A4R1K3U2_9GAMM</name>
<dbReference type="EMBL" id="SMGD01000011">
    <property type="protein sequence ID" value="TCK58752.1"/>
    <property type="molecule type" value="Genomic_DNA"/>
</dbReference>
<dbReference type="Proteomes" id="UP000295565">
    <property type="component" value="Unassembled WGS sequence"/>
</dbReference>
<reference evidence="1 2" key="1">
    <citation type="submission" date="2019-03" db="EMBL/GenBank/DDBJ databases">
        <title>Genomic Encyclopedia of Type Strains, Phase IV (KMG-IV): sequencing the most valuable type-strain genomes for metagenomic binning, comparative biology and taxonomic classification.</title>
        <authorList>
            <person name="Goeker M."/>
        </authorList>
    </citation>
    <scope>NUCLEOTIDE SEQUENCE [LARGE SCALE GENOMIC DNA]</scope>
    <source>
        <strain evidence="1 2">DSM 18577</strain>
    </source>
</reference>
<proteinExistence type="predicted"/>
<dbReference type="AlphaFoldDB" id="A0A4R1K3U2"/>
<organism evidence="1 2">
    <name type="scientific">Celerinatantimonas diazotrophica</name>
    <dbReference type="NCBI Taxonomy" id="412034"/>
    <lineage>
        <taxon>Bacteria</taxon>
        <taxon>Pseudomonadati</taxon>
        <taxon>Pseudomonadota</taxon>
        <taxon>Gammaproteobacteria</taxon>
        <taxon>Celerinatantimonadaceae</taxon>
        <taxon>Celerinatantimonas</taxon>
    </lineage>
</organism>
<sequence length="171" mass="19452">MLSTDNKSPPPKTPNLPCLSNDHHLLYLSDNGEFKLYGPNSEALSATLDIQLNHLAVFPETLSWHHRSHGSHHEIWSFSPTDQLSLSLTFTLSATQLTIDYVARTESPAHIQLQHQLNFAQYDRKPSTFYLTDHAYFVHSSRSRFSRIPESLFISDHFAATLSISFNQNVT</sequence>
<evidence type="ECO:0000313" key="2">
    <source>
        <dbReference type="Proteomes" id="UP000295565"/>
    </source>
</evidence>
<gene>
    <name evidence="1" type="ORF">EV690_0896</name>
</gene>
<protein>
    <submittedName>
        <fullName evidence="1">Uncharacterized protein</fullName>
    </submittedName>
</protein>
<evidence type="ECO:0000313" key="1">
    <source>
        <dbReference type="EMBL" id="TCK58752.1"/>
    </source>
</evidence>